<sequence>MRFLGRYLPLAFCFICAHLWAFDPSLEWKTLSSSHFDVHYDAKHRALAIKTANLAEQTHQTLTKKLSWQPKDKTQLVITDHTDLANGYASALPFNRSVLFIHPPTAGRMDFDSWLASLITHEYTHVLHLDKTAAAPKFIRNIIGRAWFLFPNAYQPSWSIEGLATYLETDHSRKLGRGQSSVFAMMMREELKSGFKSINEVNMASPSWPLNARYLYGYFFFEFIEQTYGKEKLDLYIENYSDNLFPYLLNTNANNVLGKDMTALWQAFEDYLNKRLLGESLSSASNISRLLPLTTNGFFKSDIGVSKEGDIYWVENDGYHQTRLKKKSVSGEVIELTELNALATIDVIENDKLLIAQPEVCDEYNIYYDLYVFDEKAESFSRLTHCSRYIEAVWDASNNTVLALKAEAGVFQIDRLDNKGELFETVWQGSEGVTVSYLDLSEDGKTLAASLQRSPNTRANIELFSLRNKQWQVMHPVSAHQWYPRFIKPDTLSFSSDVSGRFNIYQIDLTEKKVSSVSNVDSGVFNYIYQPASDQLIAIGYQSTGYDLFQLSGEGKLDQNVVSQNSSVQSKSVQNKLTESHSIQNNNDQVSDKETNDTSDRKQNFTINDYSPWATLSPKYWLPFVVGNENSLEVGAQISGMDALENHVYSLAGSVELEKRLPNLFFTYQFDHSIELHLQHYHDIVDDNDDSTSDLVEQNSELELGYHFPVTSFLSQWDFELAMSLDNYRSYLWLDDDLQFIRDSQDILAGFAVSYNSASQFLRSISINDGRSVRAVVATSDVFDSDFTGKKALLDWREYLQIYKEHTLAIRLTAASAERGARAFRLGGDFSDAFFMRAETLLEDKYPFRGYQENSPYLTGRHFRMMSTEWRFPIAHVERTWMAPPLGIEKISGKLFYEQARVFGRSEFIVNALGLGDLSDKTFDAYGAEIITQLRLGYFLPLNVRLGYARGREPGIGGTEYYMSFGTSF</sequence>
<evidence type="ECO:0000256" key="1">
    <source>
        <dbReference type="SAM" id="MobiDB-lite"/>
    </source>
</evidence>
<proteinExistence type="predicted"/>
<reference evidence="2 3" key="1">
    <citation type="submission" date="2018-05" db="EMBL/GenBank/DDBJ databases">
        <title>Genomic Encyclopedia of Type Strains, Phase IV (KMG-IV): sequencing the most valuable type-strain genomes for metagenomic binning, comparative biology and taxonomic classification.</title>
        <authorList>
            <person name="Goeker M."/>
        </authorList>
    </citation>
    <scope>NUCLEOTIDE SEQUENCE [LARGE SCALE GENOMIC DNA]</scope>
    <source>
        <strain evidence="2 3">DSM 25350</strain>
    </source>
</reference>
<feature type="region of interest" description="Disordered" evidence="1">
    <location>
        <begin position="568"/>
        <end position="604"/>
    </location>
</feature>
<dbReference type="InterPro" id="IPR011042">
    <property type="entry name" value="6-blade_b-propeller_TolB-like"/>
</dbReference>
<name>A0A316FZD1_9GAMM</name>
<organism evidence="2 3">
    <name type="scientific">Pleionea mediterranea</name>
    <dbReference type="NCBI Taxonomy" id="523701"/>
    <lineage>
        <taxon>Bacteria</taxon>
        <taxon>Pseudomonadati</taxon>
        <taxon>Pseudomonadota</taxon>
        <taxon>Gammaproteobacteria</taxon>
        <taxon>Oceanospirillales</taxon>
        <taxon>Pleioneaceae</taxon>
        <taxon>Pleionea</taxon>
    </lineage>
</organism>
<dbReference type="Gene3D" id="2.40.160.50">
    <property type="entry name" value="membrane protein fhac: a member of the omp85/tpsb transporter family"/>
    <property type="match status" value="1"/>
</dbReference>
<dbReference type="SUPFAM" id="SSF82171">
    <property type="entry name" value="DPP6 N-terminal domain-like"/>
    <property type="match status" value="1"/>
</dbReference>
<dbReference type="Proteomes" id="UP000245790">
    <property type="component" value="Unassembled WGS sequence"/>
</dbReference>
<comment type="caution">
    <text evidence="2">The sequence shown here is derived from an EMBL/GenBank/DDBJ whole genome shotgun (WGS) entry which is preliminary data.</text>
</comment>
<feature type="compositionally biased region" description="Basic and acidic residues" evidence="1">
    <location>
        <begin position="590"/>
        <end position="603"/>
    </location>
</feature>
<dbReference type="RefSeq" id="WP_109762174.1">
    <property type="nucleotide sequence ID" value="NZ_QGGU01000002.1"/>
</dbReference>
<evidence type="ECO:0000313" key="2">
    <source>
        <dbReference type="EMBL" id="PWK54001.1"/>
    </source>
</evidence>
<dbReference type="Gene3D" id="2.120.10.30">
    <property type="entry name" value="TolB, C-terminal domain"/>
    <property type="match status" value="1"/>
</dbReference>
<gene>
    <name evidence="2" type="ORF">C8D97_102393</name>
</gene>
<dbReference type="OrthoDB" id="33879at2"/>
<keyword evidence="3" id="KW-1185">Reference proteome</keyword>
<dbReference type="AlphaFoldDB" id="A0A316FZD1"/>
<evidence type="ECO:0000313" key="3">
    <source>
        <dbReference type="Proteomes" id="UP000245790"/>
    </source>
</evidence>
<accession>A0A316FZD1</accession>
<dbReference type="EMBL" id="QGGU01000002">
    <property type="protein sequence ID" value="PWK54001.1"/>
    <property type="molecule type" value="Genomic_DNA"/>
</dbReference>
<protein>
    <submittedName>
        <fullName evidence="2">WD-40 repeat-containing protein</fullName>
    </submittedName>
</protein>
<feature type="compositionally biased region" description="Polar residues" evidence="1">
    <location>
        <begin position="580"/>
        <end position="589"/>
    </location>
</feature>